<feature type="transmembrane region" description="Helical" evidence="2">
    <location>
        <begin position="125"/>
        <end position="147"/>
    </location>
</feature>
<evidence type="ECO:0000256" key="2">
    <source>
        <dbReference type="SAM" id="Phobius"/>
    </source>
</evidence>
<name>A0A6U2CUR9_HEMAN</name>
<accession>A0A6U2CUR9</accession>
<reference evidence="3" key="1">
    <citation type="submission" date="2021-01" db="EMBL/GenBank/DDBJ databases">
        <authorList>
            <person name="Corre E."/>
            <person name="Pelletier E."/>
            <person name="Niang G."/>
            <person name="Scheremetjew M."/>
            <person name="Finn R."/>
            <person name="Kale V."/>
            <person name="Holt S."/>
            <person name="Cochrane G."/>
            <person name="Meng A."/>
            <person name="Brown T."/>
            <person name="Cohen L."/>
        </authorList>
    </citation>
    <scope>NUCLEOTIDE SEQUENCE</scope>
    <source>
        <strain evidence="3">CCMP644</strain>
    </source>
</reference>
<feature type="transmembrane region" description="Helical" evidence="2">
    <location>
        <begin position="304"/>
        <end position="327"/>
    </location>
</feature>
<sequence>MNDTNGGFRGRSARSAKPRGAAPIKARADHARGVEATASGPGHVPSDDASQPGGPAHDASRSDKRSLAGLVNGLKTLLHHFAVGMISFYIVWVLVGTCAWVSHLGSRMPHVGAFLPGYGAPGFKISSAAGIIEFLIANVPIAGAFVAPHSILLPHRMRRWVGSRYARLAYSLHSALTLHFLLSNFTPLAAPVVMELPIPKLWHNILSFSCLVYATLSFVAHDATWQLIGTRDALGRGMIGRRAPPKMDAITWMGMTVWERGGGLAFVLFTGLSILPAELTLGDVMTRSCAAVYLRLRSKGFRDWVAMIESAHLLTWGLRALLMVGWMQTAKDGGWISLAGGVALALLLRVVEASGGGGGGRCLDTASGSVTPPPTPPE</sequence>
<gene>
    <name evidence="3" type="ORF">HAND00432_LOCUS24067</name>
</gene>
<organism evidence="3">
    <name type="scientific">Hemiselmis andersenii</name>
    <name type="common">Cryptophyte alga</name>
    <dbReference type="NCBI Taxonomy" id="464988"/>
    <lineage>
        <taxon>Eukaryota</taxon>
        <taxon>Cryptophyceae</taxon>
        <taxon>Cryptomonadales</taxon>
        <taxon>Hemiselmidaceae</taxon>
        <taxon>Hemiselmis</taxon>
    </lineage>
</organism>
<proteinExistence type="predicted"/>
<feature type="transmembrane region" description="Helical" evidence="2">
    <location>
        <begin position="201"/>
        <end position="221"/>
    </location>
</feature>
<dbReference type="AlphaFoldDB" id="A0A6U2CUR9"/>
<evidence type="ECO:0000313" key="3">
    <source>
        <dbReference type="EMBL" id="CAD8973066.1"/>
    </source>
</evidence>
<feature type="transmembrane region" description="Helical" evidence="2">
    <location>
        <begin position="168"/>
        <end position="189"/>
    </location>
</feature>
<feature type="transmembrane region" description="Helical" evidence="2">
    <location>
        <begin position="333"/>
        <end position="351"/>
    </location>
</feature>
<feature type="region of interest" description="Disordered" evidence="1">
    <location>
        <begin position="1"/>
        <end position="62"/>
    </location>
</feature>
<evidence type="ECO:0000256" key="1">
    <source>
        <dbReference type="SAM" id="MobiDB-lite"/>
    </source>
</evidence>
<protein>
    <submittedName>
        <fullName evidence="3">Uncharacterized protein</fullName>
    </submittedName>
</protein>
<keyword evidence="2" id="KW-0812">Transmembrane</keyword>
<dbReference type="EMBL" id="HBFX01039971">
    <property type="protein sequence ID" value="CAD8973066.1"/>
    <property type="molecule type" value="Transcribed_RNA"/>
</dbReference>
<feature type="transmembrane region" description="Helical" evidence="2">
    <location>
        <begin position="81"/>
        <end position="105"/>
    </location>
</feature>
<keyword evidence="2" id="KW-1133">Transmembrane helix</keyword>
<keyword evidence="2" id="KW-0472">Membrane</keyword>